<reference evidence="5" key="1">
    <citation type="submission" date="2024-06" db="EMBL/GenBank/DDBJ databases">
        <authorList>
            <person name="Ryan C."/>
        </authorList>
    </citation>
    <scope>NUCLEOTIDE SEQUENCE [LARGE SCALE GENOMIC DNA]</scope>
</reference>
<evidence type="ECO:0000313" key="5">
    <source>
        <dbReference type="Proteomes" id="UP001497457"/>
    </source>
</evidence>
<dbReference type="EMBL" id="OZ075112">
    <property type="protein sequence ID" value="CAL4971668.1"/>
    <property type="molecule type" value="Genomic_DNA"/>
</dbReference>
<dbReference type="AlphaFoldDB" id="A0ABC9EQM1"/>
<name>A0ABC9EQM1_9POAL</name>
<evidence type="ECO:0000313" key="3">
    <source>
        <dbReference type="EMBL" id="CAL4971668.1"/>
    </source>
</evidence>
<feature type="compositionally biased region" description="Polar residues" evidence="1">
    <location>
        <begin position="105"/>
        <end position="127"/>
    </location>
</feature>
<keyword evidence="5" id="KW-1185">Reference proteome</keyword>
<protein>
    <submittedName>
        <fullName evidence="4">Uncharacterized protein</fullName>
    </submittedName>
</protein>
<dbReference type="PANTHER" id="PTHR35998:SF1">
    <property type="entry name" value="OS02G0127900 PROTEIN"/>
    <property type="match status" value="1"/>
</dbReference>
<evidence type="ECO:0000313" key="4">
    <source>
        <dbReference type="EMBL" id="CAL5060542.1"/>
    </source>
</evidence>
<dbReference type="EMBL" id="OZ075114">
    <property type="protein sequence ID" value="CAL5060542.1"/>
    <property type="molecule type" value="Genomic_DNA"/>
</dbReference>
<accession>A0ABC9EQM1</accession>
<feature type="region of interest" description="Disordered" evidence="1">
    <location>
        <begin position="86"/>
        <end position="131"/>
    </location>
</feature>
<dbReference type="Proteomes" id="UP001497457">
    <property type="component" value="Chromosome 4rd"/>
</dbReference>
<proteinExistence type="predicted"/>
<evidence type="ECO:0000256" key="1">
    <source>
        <dbReference type="SAM" id="MobiDB-lite"/>
    </source>
</evidence>
<dbReference type="Proteomes" id="UP001497457">
    <property type="component" value="Chromosome 1b"/>
</dbReference>
<evidence type="ECO:0000313" key="2">
    <source>
        <dbReference type="EMBL" id="CAL4890267.1"/>
    </source>
</evidence>
<dbReference type="Proteomes" id="UP001497457">
    <property type="component" value="Chromosome 2b"/>
</dbReference>
<organism evidence="4 5">
    <name type="scientific">Urochloa decumbens</name>
    <dbReference type="NCBI Taxonomy" id="240449"/>
    <lineage>
        <taxon>Eukaryota</taxon>
        <taxon>Viridiplantae</taxon>
        <taxon>Streptophyta</taxon>
        <taxon>Embryophyta</taxon>
        <taxon>Tracheophyta</taxon>
        <taxon>Spermatophyta</taxon>
        <taxon>Magnoliopsida</taxon>
        <taxon>Liliopsida</taxon>
        <taxon>Poales</taxon>
        <taxon>Poaceae</taxon>
        <taxon>PACMAD clade</taxon>
        <taxon>Panicoideae</taxon>
        <taxon>Panicodae</taxon>
        <taxon>Paniceae</taxon>
        <taxon>Melinidinae</taxon>
        <taxon>Urochloa</taxon>
    </lineage>
</organism>
<reference evidence="4 5" key="2">
    <citation type="submission" date="2024-10" db="EMBL/GenBank/DDBJ databases">
        <authorList>
            <person name="Ryan C."/>
        </authorList>
    </citation>
    <scope>NUCLEOTIDE SEQUENCE [LARGE SCALE GENOMIC DNA]</scope>
</reference>
<gene>
    <name evidence="2" type="ORF">URODEC1_LOCUS3150</name>
    <name evidence="3" type="ORF">URODEC1_LOCUS50798</name>
    <name evidence="4" type="ORF">URODEC1_LOCUS97228</name>
</gene>
<sequence>MVLWELTAITAYFLGLRRTYRLALRIQRRLIPPNHPRIRDFVHRRTRDVFNVAVSVHKNIQQRDIEVGRNLGNAILRWLDRMKPSAEIRPRLPPPPNGCSEQFKHLSSTSRSAGAQKTASKTSSPHDSSGKMLFSRLNIRPKSFPVLPTMTQPNRISASSQCRRISYSPFPSVTATTKRKGLMEGVFRKDIAQLMV</sequence>
<dbReference type="PANTHER" id="PTHR35998">
    <property type="entry name" value="OS02G0127900 PROTEIN"/>
    <property type="match status" value="1"/>
</dbReference>
<dbReference type="EMBL" id="OZ075111">
    <property type="protein sequence ID" value="CAL4890267.1"/>
    <property type="molecule type" value="Genomic_DNA"/>
</dbReference>